<feature type="region of interest" description="Disordered" evidence="1">
    <location>
        <begin position="69"/>
        <end position="110"/>
    </location>
</feature>
<comment type="caution">
    <text evidence="2">The sequence shown here is derived from an EMBL/GenBank/DDBJ whole genome shotgun (WGS) entry which is preliminary data.</text>
</comment>
<dbReference type="SUPFAM" id="SSF158682">
    <property type="entry name" value="TerB-like"/>
    <property type="match status" value="1"/>
</dbReference>
<name>A0ABV9NNB5_9GAMM</name>
<dbReference type="Proteomes" id="UP001595892">
    <property type="component" value="Unassembled WGS sequence"/>
</dbReference>
<organism evidence="2 3">
    <name type="scientific">Coralloluteibacterium thermophilum</name>
    <dbReference type="NCBI Taxonomy" id="2707049"/>
    <lineage>
        <taxon>Bacteria</taxon>
        <taxon>Pseudomonadati</taxon>
        <taxon>Pseudomonadota</taxon>
        <taxon>Gammaproteobacteria</taxon>
        <taxon>Lysobacterales</taxon>
        <taxon>Lysobacteraceae</taxon>
        <taxon>Coralloluteibacterium</taxon>
    </lineage>
</organism>
<dbReference type="Pfam" id="PF04391">
    <property type="entry name" value="DUF533"/>
    <property type="match status" value="1"/>
</dbReference>
<evidence type="ECO:0000313" key="2">
    <source>
        <dbReference type="EMBL" id="MFC4729636.1"/>
    </source>
</evidence>
<keyword evidence="3" id="KW-1185">Reference proteome</keyword>
<dbReference type="InterPro" id="IPR029024">
    <property type="entry name" value="TerB-like"/>
</dbReference>
<dbReference type="RefSeq" id="WP_377005682.1">
    <property type="nucleotide sequence ID" value="NZ_JBHSGG010000048.1"/>
</dbReference>
<sequence>MFDPQRLLGQMFGDALGGGYGRKHGGKHRHAPRGAGALGGLLGGGKGLNKAAVGVGLLGVAYAAWEHSRQQQPGATPAAPVPGTVPPPPPGAGATPPPPPRPTGAAPTPAQQDALTLVRAMIAAAHADGLIDSEERAAILGRARDAGLDTDTLAVLERELDHPLPLERLLATARDGLGPDLYAAALVAIRVDTAAERAWLDRLAEGVGLAPETRAAIHAQLDLPPPA</sequence>
<dbReference type="CDD" id="cd07178">
    <property type="entry name" value="terB_like_YebE"/>
    <property type="match status" value="1"/>
</dbReference>
<feature type="compositionally biased region" description="Pro residues" evidence="1">
    <location>
        <begin position="79"/>
        <end position="102"/>
    </location>
</feature>
<reference evidence="3" key="1">
    <citation type="journal article" date="2019" name="Int. J. Syst. Evol. Microbiol.">
        <title>The Global Catalogue of Microorganisms (GCM) 10K type strain sequencing project: providing services to taxonomists for standard genome sequencing and annotation.</title>
        <authorList>
            <consortium name="The Broad Institute Genomics Platform"/>
            <consortium name="The Broad Institute Genome Sequencing Center for Infectious Disease"/>
            <person name="Wu L."/>
            <person name="Ma J."/>
        </authorList>
    </citation>
    <scope>NUCLEOTIDE SEQUENCE [LARGE SCALE GENOMIC DNA]</scope>
    <source>
        <strain evidence="3">CGMCC 1.13574</strain>
    </source>
</reference>
<gene>
    <name evidence="2" type="ORF">ACFO3Q_15815</name>
</gene>
<dbReference type="Gene3D" id="1.10.3680.10">
    <property type="entry name" value="TerB-like"/>
    <property type="match status" value="1"/>
</dbReference>
<dbReference type="InterPro" id="IPR007486">
    <property type="entry name" value="YebE"/>
</dbReference>
<evidence type="ECO:0000313" key="3">
    <source>
        <dbReference type="Proteomes" id="UP001595892"/>
    </source>
</evidence>
<evidence type="ECO:0000256" key="1">
    <source>
        <dbReference type="SAM" id="MobiDB-lite"/>
    </source>
</evidence>
<proteinExistence type="predicted"/>
<dbReference type="EMBL" id="JBHSGG010000048">
    <property type="protein sequence ID" value="MFC4729636.1"/>
    <property type="molecule type" value="Genomic_DNA"/>
</dbReference>
<protein>
    <submittedName>
        <fullName evidence="2">DUF533 domain-containing protein</fullName>
    </submittedName>
</protein>
<accession>A0ABV9NNB5</accession>